<sequence>MGIVNLLLLLVIFSSCASSNKKADRVFVKGVYGNPGSLLRAGYFFDSLGMNAVFVRSISLTPQFYETARQQGCQVFVEFPTLNGKDYLEDHPEAWPINEKGEQEPAADWFMGICPTHPGFKEHRANQLRNIMDEFDVDGVFLNYLHWHAQFETPYPILPETCFCNRCVRQFEMYADREVKGEDISQKADWILTHADKEWRDWRNSILNGWVQDMKDVVKSHQPEALLGVYYCAWYPENHHEALYRTLGIDVKGLARIADVLSPMLFHKMKDRPPVWVGQYLDWLESQTQAGKKGTPLVWPIVQAHNSPGIVSPGEFREVMLEGSKYPSSGIMMFSDVSLVEDPEKVEVMRDLYIHGFK</sequence>
<proteinExistence type="predicted"/>
<evidence type="ECO:0000313" key="3">
    <source>
        <dbReference type="Proteomes" id="UP001595818"/>
    </source>
</evidence>
<organism evidence="2 3">
    <name type="scientific">Negadavirga shengliensis</name>
    <dbReference type="NCBI Taxonomy" id="1389218"/>
    <lineage>
        <taxon>Bacteria</taxon>
        <taxon>Pseudomonadati</taxon>
        <taxon>Bacteroidota</taxon>
        <taxon>Cytophagia</taxon>
        <taxon>Cytophagales</taxon>
        <taxon>Cyclobacteriaceae</taxon>
        <taxon>Negadavirga</taxon>
    </lineage>
</organism>
<protein>
    <recommendedName>
        <fullName evidence="4">Glycosyl hydrolase-like 10 domain-containing protein</fullName>
    </recommendedName>
</protein>
<reference evidence="3" key="1">
    <citation type="journal article" date="2019" name="Int. J. Syst. Evol. Microbiol.">
        <title>The Global Catalogue of Microorganisms (GCM) 10K type strain sequencing project: providing services to taxonomists for standard genome sequencing and annotation.</title>
        <authorList>
            <consortium name="The Broad Institute Genomics Platform"/>
            <consortium name="The Broad Institute Genome Sequencing Center for Infectious Disease"/>
            <person name="Wu L."/>
            <person name="Ma J."/>
        </authorList>
    </citation>
    <scope>NUCLEOTIDE SEQUENCE [LARGE SCALE GENOMIC DNA]</scope>
    <source>
        <strain evidence="3">CGMCC 4.7466</strain>
    </source>
</reference>
<keyword evidence="3" id="KW-1185">Reference proteome</keyword>
<keyword evidence="1" id="KW-0732">Signal</keyword>
<feature type="signal peptide" evidence="1">
    <location>
        <begin position="1"/>
        <end position="17"/>
    </location>
</feature>
<gene>
    <name evidence="2" type="ORF">ACFPFU_10095</name>
</gene>
<dbReference type="SUPFAM" id="SSF51445">
    <property type="entry name" value="(Trans)glycosidases"/>
    <property type="match status" value="1"/>
</dbReference>
<feature type="chain" id="PRO_5045967188" description="Glycosyl hydrolase-like 10 domain-containing protein" evidence="1">
    <location>
        <begin position="18"/>
        <end position="358"/>
    </location>
</feature>
<dbReference type="Gene3D" id="3.20.20.80">
    <property type="entry name" value="Glycosidases"/>
    <property type="match status" value="1"/>
</dbReference>
<dbReference type="InterPro" id="IPR017853">
    <property type="entry name" value="GH"/>
</dbReference>
<evidence type="ECO:0000256" key="1">
    <source>
        <dbReference type="SAM" id="SignalP"/>
    </source>
</evidence>
<dbReference type="EMBL" id="JBHSJJ010000005">
    <property type="protein sequence ID" value="MFC4872040.1"/>
    <property type="molecule type" value="Genomic_DNA"/>
</dbReference>
<evidence type="ECO:0000313" key="2">
    <source>
        <dbReference type="EMBL" id="MFC4872040.1"/>
    </source>
</evidence>
<dbReference type="RefSeq" id="WP_377064085.1">
    <property type="nucleotide sequence ID" value="NZ_JBHSJJ010000005.1"/>
</dbReference>
<comment type="caution">
    <text evidence="2">The sequence shown here is derived from an EMBL/GenBank/DDBJ whole genome shotgun (WGS) entry which is preliminary data.</text>
</comment>
<name>A0ABV9T023_9BACT</name>
<dbReference type="Proteomes" id="UP001595818">
    <property type="component" value="Unassembled WGS sequence"/>
</dbReference>
<accession>A0ABV9T023</accession>
<evidence type="ECO:0008006" key="4">
    <source>
        <dbReference type="Google" id="ProtNLM"/>
    </source>
</evidence>